<evidence type="ECO:0000256" key="2">
    <source>
        <dbReference type="ARBA" id="ARBA00022729"/>
    </source>
</evidence>
<dbReference type="SUPFAM" id="SSF53822">
    <property type="entry name" value="Periplasmic binding protein-like I"/>
    <property type="match status" value="1"/>
</dbReference>
<dbReference type="EMBL" id="FMCT01000002">
    <property type="protein sequence ID" value="SCE79151.1"/>
    <property type="molecule type" value="Genomic_DNA"/>
</dbReference>
<dbReference type="Proteomes" id="UP000183585">
    <property type="component" value="Unassembled WGS sequence"/>
</dbReference>
<organism evidence="5 6">
    <name type="scientific">Micromonospora carbonacea</name>
    <dbReference type="NCBI Taxonomy" id="47853"/>
    <lineage>
        <taxon>Bacteria</taxon>
        <taxon>Bacillati</taxon>
        <taxon>Actinomycetota</taxon>
        <taxon>Actinomycetes</taxon>
        <taxon>Micromonosporales</taxon>
        <taxon>Micromonosporaceae</taxon>
        <taxon>Micromonospora</taxon>
    </lineage>
</organism>
<evidence type="ECO:0000259" key="4">
    <source>
        <dbReference type="Pfam" id="PF13458"/>
    </source>
</evidence>
<proteinExistence type="inferred from homology"/>
<dbReference type="Gene3D" id="3.40.50.2300">
    <property type="match status" value="2"/>
</dbReference>
<feature type="signal peptide" evidence="3">
    <location>
        <begin position="1"/>
        <end position="28"/>
    </location>
</feature>
<protein>
    <submittedName>
        <fullName evidence="5">Amino acid/amide ABC transporter substrate-binding protein, HAAT family</fullName>
    </submittedName>
</protein>
<name>A0A1C4V5R2_9ACTN</name>
<sequence length="404" mass="42667">MTHPPRRARRGLAAAAVASLLLTTTACTTTSADTTAVRIGLLVSLSGTYTAVGEDMQRGFRLYLDTHGGKLGGRTIDLVVADEGDGPATAVPAARKLLERDRVVALTGLVGGATVDKVQPLTTERKIPLVGGNARPAFAAVGGKPRDLTYTWHTSYNSDEPGIAIAEYVKTQVTDGTVYAIGPDYQGGWDELRGFTDTFTRLGGKLANPDGKALFTPFPGTENFLPYLNKAAESNPAAVYTFYAGAASVAFVTQYRKSDLADVPLYAAGFLTEGSVLSAQGTAATGVRNVLNYSPTLANTANQDFVAAWSAAGYPGQPTTYAMASYDAAAVLDRALSTVDGPVTGEKLNAAIGTVGRVVSPRGDWQFHPTLHRPVQRWYLREVRPDGPVLSNVLVQDLTTLPAN</sequence>
<accession>A0A1C4V5R2</accession>
<comment type="similarity">
    <text evidence="1">Belongs to the leucine-binding protein family.</text>
</comment>
<dbReference type="RefSeq" id="WP_074472916.1">
    <property type="nucleotide sequence ID" value="NZ_FMCT01000002.1"/>
</dbReference>
<dbReference type="CDD" id="cd20014">
    <property type="entry name" value="PBP1_RPA0668_benzoate-like"/>
    <property type="match status" value="1"/>
</dbReference>
<gene>
    <name evidence="5" type="ORF">GA0070563_10244</name>
</gene>
<evidence type="ECO:0000256" key="3">
    <source>
        <dbReference type="SAM" id="SignalP"/>
    </source>
</evidence>
<dbReference type="InterPro" id="IPR051010">
    <property type="entry name" value="BCAA_transport"/>
</dbReference>
<dbReference type="InterPro" id="IPR028082">
    <property type="entry name" value="Peripla_BP_I"/>
</dbReference>
<feature type="chain" id="PRO_5039362452" evidence="3">
    <location>
        <begin position="29"/>
        <end position="404"/>
    </location>
</feature>
<feature type="domain" description="Leucine-binding protein" evidence="4">
    <location>
        <begin position="37"/>
        <end position="387"/>
    </location>
</feature>
<reference evidence="6" key="1">
    <citation type="submission" date="2016-06" db="EMBL/GenBank/DDBJ databases">
        <authorList>
            <person name="Varghese N."/>
            <person name="Submissions Spin"/>
        </authorList>
    </citation>
    <scope>NUCLEOTIDE SEQUENCE [LARGE SCALE GENOMIC DNA]</scope>
    <source>
        <strain evidence="6">DSM 43168</strain>
    </source>
</reference>
<dbReference type="PANTHER" id="PTHR30483">
    <property type="entry name" value="LEUCINE-SPECIFIC-BINDING PROTEIN"/>
    <property type="match status" value="1"/>
</dbReference>
<dbReference type="PANTHER" id="PTHR30483:SF6">
    <property type="entry name" value="PERIPLASMIC BINDING PROTEIN OF ABC TRANSPORTER FOR NATURAL AMINO ACIDS"/>
    <property type="match status" value="1"/>
</dbReference>
<keyword evidence="2 3" id="KW-0732">Signal</keyword>
<evidence type="ECO:0000313" key="5">
    <source>
        <dbReference type="EMBL" id="SCE79151.1"/>
    </source>
</evidence>
<dbReference type="AlphaFoldDB" id="A0A1C4V5R2"/>
<keyword evidence="6" id="KW-1185">Reference proteome</keyword>
<evidence type="ECO:0000313" key="6">
    <source>
        <dbReference type="Proteomes" id="UP000183585"/>
    </source>
</evidence>
<evidence type="ECO:0000256" key="1">
    <source>
        <dbReference type="ARBA" id="ARBA00010062"/>
    </source>
</evidence>
<dbReference type="Pfam" id="PF13458">
    <property type="entry name" value="Peripla_BP_6"/>
    <property type="match status" value="1"/>
</dbReference>
<dbReference type="InterPro" id="IPR028081">
    <property type="entry name" value="Leu-bd"/>
</dbReference>
<dbReference type="PROSITE" id="PS51257">
    <property type="entry name" value="PROKAR_LIPOPROTEIN"/>
    <property type="match status" value="1"/>
</dbReference>